<evidence type="ECO:0000256" key="6">
    <source>
        <dbReference type="ARBA" id="ARBA00074891"/>
    </source>
</evidence>
<dbReference type="PROSITE" id="PS51808">
    <property type="entry name" value="CHCH"/>
    <property type="match status" value="1"/>
</dbReference>
<evidence type="ECO:0000313" key="9">
    <source>
        <dbReference type="Proteomes" id="UP000243515"/>
    </source>
</evidence>
<feature type="non-terminal residue" evidence="8">
    <location>
        <position position="1"/>
    </location>
</feature>
<dbReference type="EMBL" id="NPHW01002461">
    <property type="protein sequence ID" value="OXV11428.1"/>
    <property type="molecule type" value="Genomic_DNA"/>
</dbReference>
<dbReference type="PANTHER" id="PTHR46281">
    <property type="entry name" value="CYTOCHROME C OXIDASE SUBUNIT 6B"/>
    <property type="match status" value="1"/>
</dbReference>
<dbReference type="GO" id="GO:0005743">
    <property type="term" value="C:mitochondrial inner membrane"/>
    <property type="evidence" value="ECO:0007669"/>
    <property type="project" value="UniProtKB-SubCell"/>
</dbReference>
<dbReference type="SUPFAM" id="SSF47694">
    <property type="entry name" value="Cytochrome c oxidase subunit h"/>
    <property type="match status" value="1"/>
</dbReference>
<protein>
    <recommendedName>
        <fullName evidence="6">Cytochrome c oxidase subunit 12, mitochondrial</fullName>
    </recommendedName>
    <alternativeName>
        <fullName evidence="7">Cytochrome c oxidase polypeptide VIb</fullName>
    </alternativeName>
</protein>
<evidence type="ECO:0000256" key="4">
    <source>
        <dbReference type="ARBA" id="ARBA00023128"/>
    </source>
</evidence>
<organism evidence="8 9">
    <name type="scientific">Elaphomyces granulatus</name>
    <dbReference type="NCBI Taxonomy" id="519963"/>
    <lineage>
        <taxon>Eukaryota</taxon>
        <taxon>Fungi</taxon>
        <taxon>Dikarya</taxon>
        <taxon>Ascomycota</taxon>
        <taxon>Pezizomycotina</taxon>
        <taxon>Eurotiomycetes</taxon>
        <taxon>Eurotiomycetidae</taxon>
        <taxon>Eurotiales</taxon>
        <taxon>Elaphomycetaceae</taxon>
        <taxon>Elaphomyces</taxon>
    </lineage>
</organism>
<comment type="pathway">
    <text evidence="2">Energy metabolism; oxidative phosphorylation.</text>
</comment>
<dbReference type="FunFam" id="1.10.10.140:FF:000001">
    <property type="entry name" value="Cytochrome c oxidase subunit 6B1"/>
    <property type="match status" value="1"/>
</dbReference>
<comment type="similarity">
    <text evidence="3">Belongs to the cytochrome c oxidase subunit 6B family.</text>
</comment>
<proteinExistence type="inferred from homology"/>
<keyword evidence="9" id="KW-1185">Reference proteome</keyword>
<dbReference type="Pfam" id="PF02297">
    <property type="entry name" value="COX6B"/>
    <property type="match status" value="1"/>
</dbReference>
<keyword evidence="5" id="KW-1015">Disulfide bond</keyword>
<dbReference type="AlphaFoldDB" id="A0A232M510"/>
<dbReference type="Proteomes" id="UP000243515">
    <property type="component" value="Unassembled WGS sequence"/>
</dbReference>
<dbReference type="CDD" id="cd00926">
    <property type="entry name" value="Cyt_c_Oxidase_VIb"/>
    <property type="match status" value="1"/>
</dbReference>
<keyword evidence="4" id="KW-0496">Mitochondrion</keyword>
<dbReference type="Gene3D" id="1.10.10.140">
    <property type="entry name" value="Cytochrome c oxidase, subunit VIb"/>
    <property type="match status" value="1"/>
</dbReference>
<evidence type="ECO:0000256" key="7">
    <source>
        <dbReference type="ARBA" id="ARBA00082359"/>
    </source>
</evidence>
<dbReference type="PANTHER" id="PTHR46281:SF8">
    <property type="entry name" value="CYTOCHROME C OXIDASE SUBUNIT 12, MITOCHONDRIAL"/>
    <property type="match status" value="1"/>
</dbReference>
<evidence type="ECO:0000256" key="5">
    <source>
        <dbReference type="ARBA" id="ARBA00023157"/>
    </source>
</evidence>
<gene>
    <name evidence="8" type="ORF">Egran_00810</name>
</gene>
<comment type="caution">
    <text evidence="8">The sequence shown here is derived from an EMBL/GenBank/DDBJ whole genome shotgun (WGS) entry which is preliminary data.</text>
</comment>
<dbReference type="InterPro" id="IPR036549">
    <property type="entry name" value="CX6/COA6-like_sf"/>
</dbReference>
<evidence type="ECO:0000256" key="1">
    <source>
        <dbReference type="ARBA" id="ARBA00004137"/>
    </source>
</evidence>
<evidence type="ECO:0000256" key="2">
    <source>
        <dbReference type="ARBA" id="ARBA00004673"/>
    </source>
</evidence>
<dbReference type="GO" id="GO:0006123">
    <property type="term" value="P:mitochondrial electron transport, cytochrome c to oxygen"/>
    <property type="evidence" value="ECO:0007669"/>
    <property type="project" value="UniProtKB-ARBA"/>
</dbReference>
<name>A0A232M510_9EURO</name>
<evidence type="ECO:0000256" key="3">
    <source>
        <dbReference type="ARBA" id="ARBA00006425"/>
    </source>
</evidence>
<dbReference type="InterPro" id="IPR048280">
    <property type="entry name" value="COX6B-like"/>
</dbReference>
<accession>A0A232M510</accession>
<dbReference type="InterPro" id="IPR003213">
    <property type="entry name" value="Cyt_c_oxidase_su6B"/>
</dbReference>
<dbReference type="GO" id="GO:0045277">
    <property type="term" value="C:respiratory chain complex IV"/>
    <property type="evidence" value="ECO:0007669"/>
    <property type="project" value="InterPro"/>
</dbReference>
<reference evidence="8 9" key="1">
    <citation type="journal article" date="2015" name="Environ. Microbiol.">
        <title>Metagenome sequence of Elaphomyces granulatus from sporocarp tissue reveals Ascomycota ectomycorrhizal fingerprints of genome expansion and a Proteobacteria-rich microbiome.</title>
        <authorList>
            <person name="Quandt C.A."/>
            <person name="Kohler A."/>
            <person name="Hesse C.N."/>
            <person name="Sharpton T.J."/>
            <person name="Martin F."/>
            <person name="Spatafora J.W."/>
        </authorList>
    </citation>
    <scope>NUCLEOTIDE SEQUENCE [LARGE SCALE GENOMIC DNA]</scope>
    <source>
        <strain evidence="8 9">OSC145934</strain>
    </source>
</reference>
<dbReference type="OrthoDB" id="1107506at2759"/>
<evidence type="ECO:0000313" key="8">
    <source>
        <dbReference type="EMBL" id="OXV11428.1"/>
    </source>
</evidence>
<comment type="subcellular location">
    <subcellularLocation>
        <location evidence="1">Mitochondrion inner membrane</location>
        <topology evidence="1">Peripheral membrane protein</topology>
        <orientation evidence="1">Intermembrane side</orientation>
    </subcellularLocation>
</comment>
<sequence>SNNLASGWKNSCATHFKWLCRLRLNGSDPGQSTPTSIPGSQLACHHPTAIRRLNASQDILRLPESIKMGVIPEADPDEPLVTKPFKFVTGYDARFPHQNQTKHCWQNYVDYHKCIIAKGDDFRPCRQFYFAYRSLCPKSWTDRWDDQREAGNFPTRLEP</sequence>